<dbReference type="InParanoid" id="D8PRK8"/>
<dbReference type="GO" id="GO:0007031">
    <property type="term" value="P:peroxisome organization"/>
    <property type="evidence" value="ECO:0007669"/>
    <property type="project" value="EnsemblFungi"/>
</dbReference>
<accession>D8PRK8</accession>
<evidence type="ECO:0000313" key="8">
    <source>
        <dbReference type="EMBL" id="EFJ01807.1"/>
    </source>
</evidence>
<dbReference type="Gene3D" id="1.10.287.1060">
    <property type="entry name" value="ESAT-6-like"/>
    <property type="match status" value="1"/>
</dbReference>
<dbReference type="AlphaFoldDB" id="D8PRK8"/>
<dbReference type="Proteomes" id="UP000007431">
    <property type="component" value="Unassembled WGS sequence"/>
</dbReference>
<reference evidence="8 9" key="1">
    <citation type="journal article" date="2010" name="Nat. Biotechnol.">
        <title>Genome sequence of the model mushroom Schizophyllum commune.</title>
        <authorList>
            <person name="Ohm R.A."/>
            <person name="de Jong J.F."/>
            <person name="Lugones L.G."/>
            <person name="Aerts A."/>
            <person name="Kothe E."/>
            <person name="Stajich J.E."/>
            <person name="de Vries R.P."/>
            <person name="Record E."/>
            <person name="Levasseur A."/>
            <person name="Baker S.E."/>
            <person name="Bartholomew K.A."/>
            <person name="Coutinho P.M."/>
            <person name="Erdmann S."/>
            <person name="Fowler T.J."/>
            <person name="Gathman A.C."/>
            <person name="Lombard V."/>
            <person name="Henrissat B."/>
            <person name="Knabe N."/>
            <person name="Kuees U."/>
            <person name="Lilly W.W."/>
            <person name="Lindquist E."/>
            <person name="Lucas S."/>
            <person name="Magnuson J.K."/>
            <person name="Piumi F."/>
            <person name="Raudaskoski M."/>
            <person name="Salamov A."/>
            <person name="Schmutz J."/>
            <person name="Schwarze F.W.M.R."/>
            <person name="vanKuyk P.A."/>
            <person name="Horton J.S."/>
            <person name="Grigoriev I.V."/>
            <person name="Woesten H.A.B."/>
        </authorList>
    </citation>
    <scope>NUCLEOTIDE SEQUENCE [LARGE SCALE GENOMIC DNA]</scope>
    <source>
        <strain evidence="9">H4-8 / FGSC 9210</strain>
    </source>
</reference>
<proteinExistence type="inferred from homology"/>
<dbReference type="GO" id="GO:0000815">
    <property type="term" value="C:ESCRT III complex"/>
    <property type="evidence" value="ECO:0007669"/>
    <property type="project" value="EnsemblFungi"/>
</dbReference>
<dbReference type="HOGENOM" id="CLU_071097_1_1_1"/>
<dbReference type="GO" id="GO:0005771">
    <property type="term" value="C:multivesicular body"/>
    <property type="evidence" value="ECO:0007669"/>
    <property type="project" value="TreeGrafter"/>
</dbReference>
<keyword evidence="9" id="KW-1185">Reference proteome</keyword>
<sequence>MMSGLMGLFGARRDPKQSARDAIVGLRQHLQMIEKKEEFLQKKIEEELKKAKANAVSNKPVATAALKRKQMAQSELDRLGQTRLQLEMQVNTLENANLNAETMQAMKQATKALKDIHGNLSIDKVDATMAEINEQRELANEVADAISNTANLGLDIDEDELAAELGELEQEQLDERLVGAEHVPLHLPPGAAKAQERASVEDDEEAQLRELQASMAI</sequence>
<dbReference type="Gene3D" id="6.10.250.1710">
    <property type="match status" value="1"/>
</dbReference>
<dbReference type="OMA" id="MKQIHGG"/>
<dbReference type="GO" id="GO:1904669">
    <property type="term" value="P:ATP export"/>
    <property type="evidence" value="ECO:0007669"/>
    <property type="project" value="EnsemblFungi"/>
</dbReference>
<evidence type="ECO:0000256" key="3">
    <source>
        <dbReference type="ARBA" id="ARBA00022753"/>
    </source>
</evidence>
<feature type="region of interest" description="Disordered" evidence="7">
    <location>
        <begin position="183"/>
        <end position="217"/>
    </location>
</feature>
<dbReference type="GO" id="GO:0042802">
    <property type="term" value="F:identical protein binding"/>
    <property type="evidence" value="ECO:0007669"/>
    <property type="project" value="EnsemblFungi"/>
</dbReference>
<evidence type="ECO:0000256" key="1">
    <source>
        <dbReference type="ARBA" id="ARBA00004177"/>
    </source>
</evidence>
<dbReference type="FunCoup" id="D8PRK8">
    <property type="interactions" value="282"/>
</dbReference>
<protein>
    <recommendedName>
        <fullName evidence="4">Vacuolar-sorting protein SNF7</fullName>
    </recommendedName>
    <alternativeName>
        <fullName evidence="5">Vacuolar protein-sorting-associated protein 32</fullName>
    </alternativeName>
</protein>
<dbReference type="InterPro" id="IPR005024">
    <property type="entry name" value="Snf7_fam"/>
</dbReference>
<evidence type="ECO:0000256" key="6">
    <source>
        <dbReference type="SAM" id="Coils"/>
    </source>
</evidence>
<gene>
    <name evidence="8" type="ORF">SCHCODRAFT_48553</name>
</gene>
<dbReference type="Pfam" id="PF03357">
    <property type="entry name" value="Snf7"/>
    <property type="match status" value="1"/>
</dbReference>
<dbReference type="GO" id="GO:0070676">
    <property type="term" value="P:intralumenal vesicle formation"/>
    <property type="evidence" value="ECO:0007669"/>
    <property type="project" value="EnsemblFungi"/>
</dbReference>
<comment type="subcellular location">
    <subcellularLocation>
        <location evidence="1">Endosome</location>
    </subcellularLocation>
</comment>
<dbReference type="GO" id="GO:0009898">
    <property type="term" value="C:cytoplasmic side of plasma membrane"/>
    <property type="evidence" value="ECO:0007669"/>
    <property type="project" value="TreeGrafter"/>
</dbReference>
<feature type="coiled-coil region" evidence="6">
    <location>
        <begin position="30"/>
        <end position="96"/>
    </location>
</feature>
<evidence type="ECO:0000256" key="4">
    <source>
        <dbReference type="ARBA" id="ARBA00040017"/>
    </source>
</evidence>
<evidence type="ECO:0000256" key="7">
    <source>
        <dbReference type="SAM" id="MobiDB-lite"/>
    </source>
</evidence>
<organism evidence="9">
    <name type="scientific">Schizophyllum commune (strain H4-8 / FGSC 9210)</name>
    <name type="common">Split gill fungus</name>
    <dbReference type="NCBI Taxonomy" id="578458"/>
    <lineage>
        <taxon>Eukaryota</taxon>
        <taxon>Fungi</taxon>
        <taxon>Dikarya</taxon>
        <taxon>Basidiomycota</taxon>
        <taxon>Agaricomycotina</taxon>
        <taxon>Agaricomycetes</taxon>
        <taxon>Agaricomycetidae</taxon>
        <taxon>Agaricales</taxon>
        <taxon>Schizophyllaceae</taxon>
        <taxon>Schizophyllum</taxon>
    </lineage>
</organism>
<keyword evidence="3" id="KW-0967">Endosome</keyword>
<dbReference type="GO" id="GO:0005829">
    <property type="term" value="C:cytosol"/>
    <property type="evidence" value="ECO:0007669"/>
    <property type="project" value="EnsemblFungi"/>
</dbReference>
<dbReference type="VEuPathDB" id="FungiDB:SCHCODRAFT_02622880"/>
<evidence type="ECO:0000313" key="9">
    <source>
        <dbReference type="Proteomes" id="UP000007431"/>
    </source>
</evidence>
<evidence type="ECO:0000256" key="2">
    <source>
        <dbReference type="ARBA" id="ARBA00006190"/>
    </source>
</evidence>
<dbReference type="STRING" id="578458.D8PRK8"/>
<dbReference type="GO" id="GO:0061709">
    <property type="term" value="P:reticulophagy"/>
    <property type="evidence" value="ECO:0007669"/>
    <property type="project" value="EnsemblFungi"/>
</dbReference>
<evidence type="ECO:0000256" key="5">
    <source>
        <dbReference type="ARBA" id="ARBA00042586"/>
    </source>
</evidence>
<keyword evidence="6" id="KW-0175">Coiled coil</keyword>
<dbReference type="PANTHER" id="PTHR22761:SF10">
    <property type="entry name" value="GH13992P"/>
    <property type="match status" value="1"/>
</dbReference>
<dbReference type="GO" id="GO:0043328">
    <property type="term" value="P:protein transport to vacuole involved in ubiquitin-dependent protein catabolic process via the multivesicular body sorting pathway"/>
    <property type="evidence" value="ECO:0007669"/>
    <property type="project" value="EnsemblFungi"/>
</dbReference>
<dbReference type="EMBL" id="GL377302">
    <property type="protein sequence ID" value="EFJ01807.1"/>
    <property type="molecule type" value="Genomic_DNA"/>
</dbReference>
<name>D8PRK8_SCHCM</name>
<comment type="similarity">
    <text evidence="2">Belongs to the SNF7 family.</text>
</comment>
<dbReference type="eggNOG" id="KOG1656">
    <property type="taxonomic scope" value="Eukaryota"/>
</dbReference>
<dbReference type="PANTHER" id="PTHR22761">
    <property type="entry name" value="CHARGED MULTIVESICULAR BODY PROTEIN"/>
    <property type="match status" value="1"/>
</dbReference>